<dbReference type="EMBL" id="CP001965">
    <property type="protein sequence ID" value="ADE11052.1"/>
    <property type="molecule type" value="Genomic_DNA"/>
</dbReference>
<name>D5CPB1_SIDLE</name>
<dbReference type="HOGENOM" id="CLU_1593430_0_0_4"/>
<proteinExistence type="predicted"/>
<accession>D5CPB1</accession>
<keyword evidence="2" id="KW-1185">Reference proteome</keyword>
<dbReference type="KEGG" id="slt:Slit_0813"/>
<sequence>MANNELTHNGYTGSILVSIEDECLHGRILFIDDIVTYEGNNVQEASNAFKSAVDRYIAHCKEIGKEPNKPYSGSLNVRIGPQRHRAMAQRAYREETSINELFCQAVDLLLSDKTPVSVHQPAANPAFTFIATGQKIATQMEQLAATFPDIVLGSPNVFEPATTVEVN</sequence>
<dbReference type="AlphaFoldDB" id="D5CPB1"/>
<dbReference type="InterPro" id="IPR035069">
    <property type="entry name" value="TTHA1013/TTHA0281-like"/>
</dbReference>
<dbReference type="Pfam" id="PF05534">
    <property type="entry name" value="HicB"/>
    <property type="match status" value="1"/>
</dbReference>
<dbReference type="OrthoDB" id="5297106at2"/>
<gene>
    <name evidence="1" type="ordered locus">Slit_0813</name>
</gene>
<organism evidence="1 2">
    <name type="scientific">Sideroxydans lithotrophicus (strain ES-1)</name>
    <dbReference type="NCBI Taxonomy" id="580332"/>
    <lineage>
        <taxon>Bacteria</taxon>
        <taxon>Pseudomonadati</taxon>
        <taxon>Pseudomonadota</taxon>
        <taxon>Betaproteobacteria</taxon>
        <taxon>Nitrosomonadales</taxon>
        <taxon>Gallionellaceae</taxon>
        <taxon>Sideroxydans</taxon>
    </lineage>
</organism>
<protein>
    <submittedName>
        <fullName evidence="1">HicB family protein</fullName>
    </submittedName>
</protein>
<dbReference type="STRING" id="580332.Slit_0813"/>
<dbReference type="Proteomes" id="UP000001625">
    <property type="component" value="Chromosome"/>
</dbReference>
<evidence type="ECO:0000313" key="1">
    <source>
        <dbReference type="EMBL" id="ADE11052.1"/>
    </source>
</evidence>
<dbReference type="SUPFAM" id="SSF143100">
    <property type="entry name" value="TTHA1013/TTHA0281-like"/>
    <property type="match status" value="1"/>
</dbReference>
<dbReference type="eggNOG" id="COG4226">
    <property type="taxonomic scope" value="Bacteria"/>
</dbReference>
<dbReference type="RefSeq" id="WP_013028950.1">
    <property type="nucleotide sequence ID" value="NC_013959.1"/>
</dbReference>
<reference evidence="1 2" key="1">
    <citation type="submission" date="2010-03" db="EMBL/GenBank/DDBJ databases">
        <title>Complete sequence of Sideroxydans lithotrophicus ES-1.</title>
        <authorList>
            <consortium name="US DOE Joint Genome Institute"/>
            <person name="Lucas S."/>
            <person name="Copeland A."/>
            <person name="Lapidus A."/>
            <person name="Cheng J.-F."/>
            <person name="Bruce D."/>
            <person name="Goodwin L."/>
            <person name="Pitluck S."/>
            <person name="Munk A.C."/>
            <person name="Detter J.C."/>
            <person name="Han C."/>
            <person name="Tapia R."/>
            <person name="Larimer F."/>
            <person name="Land M."/>
            <person name="Hauser L."/>
            <person name="Kyrpides N."/>
            <person name="Ivanova N."/>
            <person name="Emerson D."/>
            <person name="Woyke T."/>
        </authorList>
    </citation>
    <scope>NUCLEOTIDE SEQUENCE [LARGE SCALE GENOMIC DNA]</scope>
    <source>
        <strain evidence="1 2">ES-1</strain>
    </source>
</reference>
<dbReference type="InterPro" id="IPR008651">
    <property type="entry name" value="Uncharacterised_HicB"/>
</dbReference>
<evidence type="ECO:0000313" key="2">
    <source>
        <dbReference type="Proteomes" id="UP000001625"/>
    </source>
</evidence>